<protein>
    <submittedName>
        <fullName evidence="1">Uncharacterized protein</fullName>
    </submittedName>
</protein>
<dbReference type="EMBL" id="CP059734">
    <property type="protein sequence ID" value="WDE08909.1"/>
    <property type="molecule type" value="Genomic_DNA"/>
</dbReference>
<reference evidence="1 3" key="1">
    <citation type="journal article" date="2015" name="Genome Announc.">
        <title>Draft Genome Sequences of Marine Isolates of Thalassomonas viridans and Thalassomonas actiniarum.</title>
        <authorList>
            <person name="Olonade I."/>
            <person name="van Zyl L.J."/>
            <person name="Trindade M."/>
        </authorList>
    </citation>
    <scope>NUCLEOTIDE SEQUENCE [LARGE SCALE GENOMIC DNA]</scope>
    <source>
        <strain evidence="1 3">XOM25</strain>
    </source>
</reference>
<sequence>MLESYNKIIAKRYSWLKFGQELMGHLDYSDEKTIEGLIWTLRIVDPLFASLAEGELDKELIKSVNVSYMVSSVISHMIHTGINISDPEAYYKVRKLFAHDKAPTAVTSAFDKAFNLAKNAANEQLLTKSDIKPVKLTKAVIDEHLAKTKVMIENGTLKHMLDVAIKAHLKEKVYIPTATPLVLAEFTQAASKIHWAYNKTVINIIYNYMERLARIETNDKQKIVDVLLNLKLDLLTNYSSFKQKDLYVDPNYKWVSFNTLPHPESELDSISKYIDATISNL</sequence>
<gene>
    <name evidence="2" type="ORF">SG34_029665</name>
    <name evidence="1" type="ORF">SG34_034030</name>
</gene>
<evidence type="ECO:0000313" key="3">
    <source>
        <dbReference type="Proteomes" id="UP000032352"/>
    </source>
</evidence>
<reference evidence="1" key="2">
    <citation type="submission" date="2020-07" db="EMBL/GenBank/DDBJ databases">
        <authorList>
            <person name="van Zyl L.J."/>
            <person name="Busche T."/>
            <person name="Ruckert C."/>
            <person name="Kalinowski J."/>
            <person name="Trindade M.I."/>
        </authorList>
    </citation>
    <scope>NUCLEOTIDE SEQUENCE</scope>
    <source>
        <strain evidence="1">XOM25</strain>
    </source>
</reference>
<dbReference type="EMBL" id="CP059734">
    <property type="protein sequence ID" value="WDE08956.1"/>
    <property type="molecule type" value="Genomic_DNA"/>
</dbReference>
<dbReference type="AlphaFoldDB" id="A0AAF0CET7"/>
<evidence type="ECO:0000313" key="2">
    <source>
        <dbReference type="EMBL" id="WDE08956.1"/>
    </source>
</evidence>
<dbReference type="KEGG" id="tvd:SG34_034030"/>
<accession>A0AAF0CET7</accession>
<keyword evidence="3" id="KW-1185">Reference proteome</keyword>
<name>A0AAF0CET7_9GAMM</name>
<dbReference type="KEGG" id="tvd:SG34_029665"/>
<organism evidence="1 3">
    <name type="scientific">Thalassomonas viridans</name>
    <dbReference type="NCBI Taxonomy" id="137584"/>
    <lineage>
        <taxon>Bacteria</taxon>
        <taxon>Pseudomonadati</taxon>
        <taxon>Pseudomonadota</taxon>
        <taxon>Gammaproteobacteria</taxon>
        <taxon>Alteromonadales</taxon>
        <taxon>Colwelliaceae</taxon>
        <taxon>Thalassomonas</taxon>
    </lineage>
</organism>
<reference evidence="1 3" key="3">
    <citation type="journal article" date="2022" name="Mar. Drugs">
        <title>Bioassay-Guided Fractionation Leads to the Detection of Cholic Acid Generated by the Rare Thalassomonas sp.</title>
        <authorList>
            <person name="Pheiffer F."/>
            <person name="Schneider Y.K."/>
            <person name="Hansen E.H."/>
            <person name="Andersen J.H."/>
            <person name="Isaksson J."/>
            <person name="Busche T."/>
            <person name="R C."/>
            <person name="Kalinowski J."/>
            <person name="Zyl L.V."/>
            <person name="Trindade M."/>
        </authorList>
    </citation>
    <scope>NUCLEOTIDE SEQUENCE [LARGE SCALE GENOMIC DNA]</scope>
    <source>
        <strain evidence="1 3">XOM25</strain>
    </source>
</reference>
<dbReference type="Proteomes" id="UP000032352">
    <property type="component" value="Chromosome pTvir"/>
</dbReference>
<dbReference type="RefSeq" id="WP_044840331.1">
    <property type="nucleotide sequence ID" value="NZ_CP059734.1"/>
</dbReference>
<proteinExistence type="predicted"/>
<evidence type="ECO:0000313" key="1">
    <source>
        <dbReference type="EMBL" id="WDE08909.1"/>
    </source>
</evidence>